<dbReference type="PATRIC" id="fig|679935.3.peg.732"/>
<feature type="domain" description="Phage head morphogenesis" evidence="1">
    <location>
        <begin position="117"/>
        <end position="202"/>
    </location>
</feature>
<gene>
    <name evidence="2" type="ordered locus">Alfi_0788</name>
</gene>
<accession>I3YJJ4</accession>
<proteinExistence type="predicted"/>
<dbReference type="KEGG" id="afd:Alfi_0788"/>
<dbReference type="AlphaFoldDB" id="I3YJJ4"/>
<dbReference type="STRING" id="679935.Alfi_0788"/>
<dbReference type="InterPro" id="IPR006528">
    <property type="entry name" value="Phage_head_morphogenesis_dom"/>
</dbReference>
<dbReference type="Pfam" id="PF04233">
    <property type="entry name" value="Phage_Mu_F"/>
    <property type="match status" value="1"/>
</dbReference>
<evidence type="ECO:0000259" key="1">
    <source>
        <dbReference type="Pfam" id="PF04233"/>
    </source>
</evidence>
<dbReference type="eggNOG" id="COG2369">
    <property type="taxonomic scope" value="Bacteria"/>
</dbReference>
<dbReference type="HOGENOM" id="CLU_578335_0_0_10"/>
<name>I3YJJ4_ALIFI</name>
<dbReference type="RefSeq" id="WP_014774846.1">
    <property type="nucleotide sequence ID" value="NC_018011.1"/>
</dbReference>
<dbReference type="EMBL" id="CP003274">
    <property type="protein sequence ID" value="AFL77162.1"/>
    <property type="molecule type" value="Genomic_DNA"/>
</dbReference>
<evidence type="ECO:0000313" key="3">
    <source>
        <dbReference type="Proteomes" id="UP000006052"/>
    </source>
</evidence>
<sequence length="495" mass="56341">MADLYAPGELTLKAVQKPDFDHGRFDTAARYVYNSGGFTPEMLESKPVRALIDETNRVLGSTITVSHETPPELTAALRNNVFIFSGLKTYHSLSEVGLSLTNKDGSTKSWPDFYNEVKAIDGQYNGNYLYAEYNHAVHSAQMAVKWHEWEKDGDQYDLQYRTAGDERVREAHRQLDGVTLPPSDKFWERYLPPNGWNCRCNVVQVLRDDYPRSDSDKATAIGDEYTRTPKAQMFRFNAGKTLEIFPAKHPYRKAPAKVKKAVEQMAVELRTPQEVVDFLNASEVRRAWFERGFNSLISTTERGVNGYTDMRGLIAMTKARLDNVLAGLTKLRQGKEITFDEADALATFWHEITHNRNKPGNMRMTSLQTQYMELANEFVARKTLPEFYEGVGGKMQHPEFMADRQSTGYNRWVRNYCKVIELTGADAEEVLSAVREHLFSQPYAEQDAGLVNALMQSGALKADGTKLKRSEVKRIVKGCLMFGEDMLQKYVESIR</sequence>
<dbReference type="NCBIfam" id="TIGR01641">
    <property type="entry name" value="phageSPP1_gp7"/>
    <property type="match status" value="1"/>
</dbReference>
<reference evidence="3" key="1">
    <citation type="journal article" date="2013" name="Stand. Genomic Sci.">
        <title>Complete genome sequence of the bile-resistant pigment-producing anaerobe Alistipes finegoldii type strain (AHN2437(T)).</title>
        <authorList>
            <person name="Mavromatis K."/>
            <person name="Stackebrandt E."/>
            <person name="Munk C."/>
            <person name="Lapidus A."/>
            <person name="Nolan M."/>
            <person name="Lucas S."/>
            <person name="Hammon N."/>
            <person name="Deshpande S."/>
            <person name="Cheng J.F."/>
            <person name="Tapia R."/>
            <person name="Goodwin L.A."/>
            <person name="Pitluck S."/>
            <person name="Liolios K."/>
            <person name="Pagani I."/>
            <person name="Ivanova N."/>
            <person name="Mikhailova N."/>
            <person name="Huntemann M."/>
            <person name="Pati A."/>
            <person name="Chen A."/>
            <person name="Palaniappan K."/>
            <person name="Land M."/>
            <person name="Hauser L."/>
            <person name="Rohde M."/>
            <person name="Gronow S."/>
            <person name="Goker M."/>
            <person name="Detter J.C."/>
            <person name="Bristow J."/>
            <person name="Eisen J.A."/>
            <person name="Markowitz V."/>
            <person name="Hugenholtz P."/>
            <person name="Kyrpides N.C."/>
            <person name="Klenk H.P."/>
            <person name="Woyke T."/>
        </authorList>
    </citation>
    <scope>NUCLEOTIDE SEQUENCE</scope>
    <source>
        <strain evidence="3">DSM 17242 / JCM 16770 / AHN 2437 / CCUG 46020 / CIP 107999</strain>
    </source>
</reference>
<evidence type="ECO:0000313" key="2">
    <source>
        <dbReference type="EMBL" id="AFL77162.1"/>
    </source>
</evidence>
<dbReference type="Proteomes" id="UP000006052">
    <property type="component" value="Chromosome"/>
</dbReference>
<protein>
    <submittedName>
        <fullName evidence="2">Phage putative head morphogenesis protein, SPP1 gp7 family</fullName>
    </submittedName>
</protein>
<organism evidence="2 3">
    <name type="scientific">Alistipes finegoldii (strain DSM 17242 / JCM 16770 / CCUG 46020 / CIP 107999 / KCTC 15236 / AHN 2437)</name>
    <dbReference type="NCBI Taxonomy" id="679935"/>
    <lineage>
        <taxon>Bacteria</taxon>
        <taxon>Pseudomonadati</taxon>
        <taxon>Bacteroidota</taxon>
        <taxon>Bacteroidia</taxon>
        <taxon>Bacteroidales</taxon>
        <taxon>Rikenellaceae</taxon>
        <taxon>Alistipes</taxon>
    </lineage>
</organism>